<dbReference type="GO" id="GO:0005506">
    <property type="term" value="F:iron ion binding"/>
    <property type="evidence" value="ECO:0007669"/>
    <property type="project" value="InterPro"/>
</dbReference>
<organism evidence="1 2">
    <name type="scientific">Aspergillus tanneri</name>
    <dbReference type="NCBI Taxonomy" id="1220188"/>
    <lineage>
        <taxon>Eukaryota</taxon>
        <taxon>Fungi</taxon>
        <taxon>Dikarya</taxon>
        <taxon>Ascomycota</taxon>
        <taxon>Pezizomycotina</taxon>
        <taxon>Eurotiomycetes</taxon>
        <taxon>Eurotiomycetidae</taxon>
        <taxon>Eurotiales</taxon>
        <taxon>Aspergillaceae</taxon>
        <taxon>Aspergillus</taxon>
        <taxon>Aspergillus subgen. Circumdati</taxon>
    </lineage>
</organism>
<dbReference type="GO" id="GO:0020037">
    <property type="term" value="F:heme binding"/>
    <property type="evidence" value="ECO:0007669"/>
    <property type="project" value="InterPro"/>
</dbReference>
<reference evidence="1 2" key="1">
    <citation type="submission" date="2019-03" db="EMBL/GenBank/DDBJ databases">
        <title>The genome sequence of a newly discovered highly antifungal drug resistant Aspergillus species, Aspergillus tanneri NIH 1004.</title>
        <authorList>
            <person name="Mounaud S."/>
            <person name="Singh I."/>
            <person name="Joardar V."/>
            <person name="Pakala S."/>
            <person name="Pakala S."/>
            <person name="Venepally P."/>
            <person name="Hoover J."/>
            <person name="Nierman W."/>
            <person name="Chung J."/>
            <person name="Losada L."/>
        </authorList>
    </citation>
    <scope>NUCLEOTIDE SEQUENCE [LARGE SCALE GENOMIC DNA]</scope>
    <source>
        <strain evidence="1 2">NIH1004</strain>
    </source>
</reference>
<comment type="caution">
    <text evidence="1">The sequence shown here is derived from an EMBL/GenBank/DDBJ whole genome shotgun (WGS) entry which is preliminary data.</text>
</comment>
<evidence type="ECO:0000313" key="1">
    <source>
        <dbReference type="EMBL" id="THC89192.1"/>
    </source>
</evidence>
<protein>
    <submittedName>
        <fullName evidence="1">Uncharacterized protein</fullName>
    </submittedName>
</protein>
<evidence type="ECO:0000313" key="2">
    <source>
        <dbReference type="Proteomes" id="UP000308092"/>
    </source>
</evidence>
<dbReference type="InterPro" id="IPR036396">
    <property type="entry name" value="Cyt_P450_sf"/>
</dbReference>
<dbReference type="GO" id="GO:0004497">
    <property type="term" value="F:monooxygenase activity"/>
    <property type="evidence" value="ECO:0007669"/>
    <property type="project" value="InterPro"/>
</dbReference>
<dbReference type="Proteomes" id="UP000308092">
    <property type="component" value="Unassembled WGS sequence"/>
</dbReference>
<dbReference type="SUPFAM" id="SSF48264">
    <property type="entry name" value="Cytochrome P450"/>
    <property type="match status" value="1"/>
</dbReference>
<proteinExistence type="predicted"/>
<dbReference type="VEuPathDB" id="FungiDB:EYZ11_011363"/>
<dbReference type="EMBL" id="SOSA01000694">
    <property type="protein sequence ID" value="THC89192.1"/>
    <property type="molecule type" value="Genomic_DNA"/>
</dbReference>
<dbReference type="GO" id="GO:0016705">
    <property type="term" value="F:oxidoreductase activity, acting on paired donors, with incorporation or reduction of molecular oxygen"/>
    <property type="evidence" value="ECO:0007669"/>
    <property type="project" value="InterPro"/>
</dbReference>
<accession>A0A4S3J3M0</accession>
<sequence length="83" mass="9299">MKEKCYRMLLELTEKRMHHKQSHHTMFDTAIDQLISESPKAPSIQDLTAEGLVLLFAGGEATAISLIKGTFHMLKDSNGLQKS</sequence>
<gene>
    <name evidence="1" type="ORF">EYZ11_011363</name>
</gene>
<dbReference type="Gene3D" id="1.10.630.10">
    <property type="entry name" value="Cytochrome P450"/>
    <property type="match status" value="1"/>
</dbReference>
<keyword evidence="2" id="KW-1185">Reference proteome</keyword>
<dbReference type="AlphaFoldDB" id="A0A4S3J3M0"/>
<name>A0A4S3J3M0_9EURO</name>